<name>A0A061QMX0_9CHLO</name>
<protein>
    <submittedName>
        <fullName evidence="1">Uncharacterized protein</fullName>
    </submittedName>
</protein>
<reference evidence="1" key="1">
    <citation type="submission" date="2014-05" db="EMBL/GenBank/DDBJ databases">
        <title>The transcriptome of the halophilic microalga Tetraselmis sp. GSL018 isolated from the Great Salt Lake, Utah.</title>
        <authorList>
            <person name="Jinkerson R.E."/>
            <person name="D'Adamo S."/>
            <person name="Posewitz M.C."/>
        </authorList>
    </citation>
    <scope>NUCLEOTIDE SEQUENCE</scope>
    <source>
        <strain evidence="1">GSL018</strain>
    </source>
</reference>
<gene>
    <name evidence="1" type="ORF">TSPGSL018_27279</name>
</gene>
<proteinExistence type="predicted"/>
<organism evidence="1">
    <name type="scientific">Tetraselmis sp. GSL018</name>
    <dbReference type="NCBI Taxonomy" id="582737"/>
    <lineage>
        <taxon>Eukaryota</taxon>
        <taxon>Viridiplantae</taxon>
        <taxon>Chlorophyta</taxon>
        <taxon>core chlorophytes</taxon>
        <taxon>Chlorodendrophyceae</taxon>
        <taxon>Chlorodendrales</taxon>
        <taxon>Chlorodendraceae</taxon>
        <taxon>Tetraselmis</taxon>
    </lineage>
</organism>
<dbReference type="EMBL" id="GBEZ01026113">
    <property type="protein sequence ID" value="JAC61053.1"/>
    <property type="molecule type" value="Transcribed_RNA"/>
</dbReference>
<dbReference type="AlphaFoldDB" id="A0A061QMX0"/>
<evidence type="ECO:0000313" key="1">
    <source>
        <dbReference type="EMBL" id="JAC61053.1"/>
    </source>
</evidence>
<sequence length="38" mass="4243">MYPLSTDVVLYLDIDKEKDAKGGPVRQNLEIVDSYLSG</sequence>
<accession>A0A061QMX0</accession>